<dbReference type="PANTHER" id="PTHR20852">
    <property type="entry name" value="GLUTAMINE SYNTHETASE"/>
    <property type="match status" value="1"/>
</dbReference>
<dbReference type="PROSITE" id="PS51986">
    <property type="entry name" value="GS_BETA_GRASP"/>
    <property type="match status" value="1"/>
</dbReference>
<dbReference type="InterPro" id="IPR050292">
    <property type="entry name" value="Glutamine_Synthetase"/>
</dbReference>
<feature type="non-terminal residue" evidence="2">
    <location>
        <position position="116"/>
    </location>
</feature>
<dbReference type="GO" id="GO:0004356">
    <property type="term" value="F:glutamine synthetase activity"/>
    <property type="evidence" value="ECO:0007669"/>
    <property type="project" value="InterPro"/>
</dbReference>
<dbReference type="PANTHER" id="PTHR20852:SF57">
    <property type="entry name" value="GLUTAMINE SYNTHETASE 2 CYTOPLASMIC"/>
    <property type="match status" value="1"/>
</dbReference>
<dbReference type="GO" id="GO:0005737">
    <property type="term" value="C:cytoplasm"/>
    <property type="evidence" value="ECO:0007669"/>
    <property type="project" value="TreeGrafter"/>
</dbReference>
<gene>
    <name evidence="2" type="ORF">METZ01_LOCUS346104</name>
</gene>
<dbReference type="AlphaFoldDB" id="A0A382R7J3"/>
<feature type="domain" description="GS beta-grasp" evidence="1">
    <location>
        <begin position="3"/>
        <end position="87"/>
    </location>
</feature>
<evidence type="ECO:0000259" key="1">
    <source>
        <dbReference type="PROSITE" id="PS51986"/>
    </source>
</evidence>
<dbReference type="InterPro" id="IPR008147">
    <property type="entry name" value="Gln_synt_N"/>
</dbReference>
<dbReference type="SUPFAM" id="SSF54368">
    <property type="entry name" value="Glutamine synthetase, N-terminal domain"/>
    <property type="match status" value="1"/>
</dbReference>
<protein>
    <recommendedName>
        <fullName evidence="1">GS beta-grasp domain-containing protein</fullName>
    </recommendedName>
</protein>
<evidence type="ECO:0000313" key="2">
    <source>
        <dbReference type="EMBL" id="SVC93250.1"/>
    </source>
</evidence>
<dbReference type="Pfam" id="PF03951">
    <property type="entry name" value="Gln-synt_N"/>
    <property type="match status" value="1"/>
</dbReference>
<dbReference type="PROSITE" id="PS00180">
    <property type="entry name" value="GLNA_1"/>
    <property type="match status" value="1"/>
</dbReference>
<dbReference type="InterPro" id="IPR036651">
    <property type="entry name" value="Gln_synt_N_sf"/>
</dbReference>
<sequence>MAYKAEYIWIDGTEPSPMIRSKTKILPDGSEIGELEAAPIWGFDGSSTNQAPGANSDCVLRPVFSCADPIRGGNNVLVMCEVLLPDMTPHITNTRAACAAVAEEFAKEEAWFGIEQ</sequence>
<dbReference type="Gene3D" id="3.10.20.70">
    <property type="entry name" value="Glutamine synthetase, N-terminal domain"/>
    <property type="match status" value="1"/>
</dbReference>
<dbReference type="EMBL" id="UINC01119433">
    <property type="protein sequence ID" value="SVC93250.1"/>
    <property type="molecule type" value="Genomic_DNA"/>
</dbReference>
<name>A0A382R7J3_9ZZZZ</name>
<accession>A0A382R7J3</accession>
<dbReference type="GO" id="GO:0006542">
    <property type="term" value="P:glutamine biosynthetic process"/>
    <property type="evidence" value="ECO:0007669"/>
    <property type="project" value="InterPro"/>
</dbReference>
<organism evidence="2">
    <name type="scientific">marine metagenome</name>
    <dbReference type="NCBI Taxonomy" id="408172"/>
    <lineage>
        <taxon>unclassified sequences</taxon>
        <taxon>metagenomes</taxon>
        <taxon>ecological metagenomes</taxon>
    </lineage>
</organism>
<reference evidence="2" key="1">
    <citation type="submission" date="2018-05" db="EMBL/GenBank/DDBJ databases">
        <authorList>
            <person name="Lanie J.A."/>
            <person name="Ng W.-L."/>
            <person name="Kazmierczak K.M."/>
            <person name="Andrzejewski T.M."/>
            <person name="Davidsen T.M."/>
            <person name="Wayne K.J."/>
            <person name="Tettelin H."/>
            <person name="Glass J.I."/>
            <person name="Rusch D."/>
            <person name="Podicherti R."/>
            <person name="Tsui H.-C.T."/>
            <person name="Winkler M.E."/>
        </authorList>
    </citation>
    <scope>NUCLEOTIDE SEQUENCE</scope>
</reference>
<proteinExistence type="predicted"/>
<dbReference type="InterPro" id="IPR027302">
    <property type="entry name" value="Gln_synth_N_conserv_site"/>
</dbReference>